<dbReference type="AlphaFoldDB" id="A0A4P9YVF7"/>
<feature type="region of interest" description="Disordered" evidence="1">
    <location>
        <begin position="193"/>
        <end position="215"/>
    </location>
</feature>
<sequence length="301" mass="33316">MTMLMPVYVGTLLLCWSMVWLGPLQRGMLLAQRVAATPTLTVDPLVYNTSLVPFVPHVGDEPMSNYLVQTLDFTHLKASLAQLRRLVPRPLMSRGEAHITVITPPEYEHTLQRVGITMDELNAIAVQHRIQENPFRIVCLGRAKVPRPPNATRVDDRRDHATIPAAMSADEAVRQMQTMPAEMLLTTAPSAALVTPDHETSSEEGEEGDGDGDDPSMEVYYLVVESAGLVAVREAIARLFRARGGRPSDFCATAFWPHITLGFTDRDLFVEDGVFKDRTTCWARIRFAAAPPTPSSTPQRA</sequence>
<proteinExistence type="predicted"/>
<dbReference type="Proteomes" id="UP000278143">
    <property type="component" value="Unassembled WGS sequence"/>
</dbReference>
<evidence type="ECO:0000313" key="3">
    <source>
        <dbReference type="EMBL" id="RKP24016.1"/>
    </source>
</evidence>
<organism evidence="3 4">
    <name type="scientific">Syncephalis pseudoplumigaleata</name>
    <dbReference type="NCBI Taxonomy" id="1712513"/>
    <lineage>
        <taxon>Eukaryota</taxon>
        <taxon>Fungi</taxon>
        <taxon>Fungi incertae sedis</taxon>
        <taxon>Zoopagomycota</taxon>
        <taxon>Zoopagomycotina</taxon>
        <taxon>Zoopagomycetes</taxon>
        <taxon>Zoopagales</taxon>
        <taxon>Piptocephalidaceae</taxon>
        <taxon>Syncephalis</taxon>
    </lineage>
</organism>
<accession>A0A4P9YVF7</accession>
<protein>
    <recommendedName>
        <fullName evidence="2">Swiss Army Knife 2H phosphoesterase domain-containing protein</fullName>
    </recommendedName>
</protein>
<keyword evidence="4" id="KW-1185">Reference proteome</keyword>
<feature type="compositionally biased region" description="Acidic residues" evidence="1">
    <location>
        <begin position="202"/>
        <end position="215"/>
    </location>
</feature>
<feature type="domain" description="Swiss Army Knife 2H phosphoesterase" evidence="2">
    <location>
        <begin position="214"/>
        <end position="269"/>
    </location>
</feature>
<feature type="domain" description="Swiss Army Knife 2H phosphoesterase" evidence="2">
    <location>
        <begin position="65"/>
        <end position="146"/>
    </location>
</feature>
<dbReference type="EMBL" id="KZ990504">
    <property type="protein sequence ID" value="RKP24016.1"/>
    <property type="molecule type" value="Genomic_DNA"/>
</dbReference>
<dbReference type="OrthoDB" id="5545695at2759"/>
<reference evidence="4" key="1">
    <citation type="journal article" date="2018" name="Nat. Microbiol.">
        <title>Leveraging single-cell genomics to expand the fungal tree of life.</title>
        <authorList>
            <person name="Ahrendt S.R."/>
            <person name="Quandt C.A."/>
            <person name="Ciobanu D."/>
            <person name="Clum A."/>
            <person name="Salamov A."/>
            <person name="Andreopoulos B."/>
            <person name="Cheng J.F."/>
            <person name="Woyke T."/>
            <person name="Pelin A."/>
            <person name="Henrissat B."/>
            <person name="Reynolds N.K."/>
            <person name="Benny G.L."/>
            <person name="Smith M.E."/>
            <person name="James T.Y."/>
            <person name="Grigoriev I.V."/>
        </authorList>
    </citation>
    <scope>NUCLEOTIDE SEQUENCE [LARGE SCALE GENOMIC DNA]</scope>
    <source>
        <strain evidence="4">Benny S71-1</strain>
    </source>
</reference>
<evidence type="ECO:0000313" key="4">
    <source>
        <dbReference type="Proteomes" id="UP000278143"/>
    </source>
</evidence>
<evidence type="ECO:0000256" key="1">
    <source>
        <dbReference type="SAM" id="MobiDB-lite"/>
    </source>
</evidence>
<gene>
    <name evidence="3" type="ORF">SYNPS1DRAFT_30214</name>
</gene>
<dbReference type="InterPro" id="IPR054498">
    <property type="entry name" value="2H-SAK"/>
</dbReference>
<name>A0A4P9YVF7_9FUNG</name>
<evidence type="ECO:0000259" key="2">
    <source>
        <dbReference type="Pfam" id="PF22547"/>
    </source>
</evidence>
<dbReference type="Pfam" id="PF22547">
    <property type="entry name" value="2H-SAK"/>
    <property type="match status" value="2"/>
</dbReference>